<reference evidence="1" key="1">
    <citation type="submission" date="2020-05" db="EMBL/GenBank/DDBJ databases">
        <authorList>
            <person name="Chiriac C."/>
            <person name="Salcher M."/>
            <person name="Ghai R."/>
            <person name="Kavagutti S V."/>
        </authorList>
    </citation>
    <scope>NUCLEOTIDE SEQUENCE</scope>
</reference>
<sequence length="382" mass="43389">MSITINTNPASGSTAQDDLWHVATSTASGSTDMKYVFDIYVGGNRKISVRQFPEPSNGKAYFNAGPTVRNSMTFNWFEPLGSAYVYEPNLTGEMAVQYDIRVGEEVSGVTTFNLASGSVTAYNYNAPLFKRRVATLSDRLNKWLTVRPLYANTKLGENLYIPFYTNTTLNLKCSTFDGSNTLIATASGSTTTIENGFVQMNIGSTAIATELGITINDSVKYYDVWFNSFDKVRVYVVCNPKYNPINIHFMNSWGMWDSERFDLVSKLNMNVERKGFEQRDYRFNGNSVDYKSASNRYYEGAINYSNKSNFTYKLTADALTDDEYAWMADLIVSPQILMEIEGYFYPVTLTENNYEFSKNVFNKLKALELTFNMNQTRYSQLR</sequence>
<organism evidence="1">
    <name type="scientific">uncultured Caudovirales phage</name>
    <dbReference type="NCBI Taxonomy" id="2100421"/>
    <lineage>
        <taxon>Viruses</taxon>
        <taxon>Duplodnaviria</taxon>
        <taxon>Heunggongvirae</taxon>
        <taxon>Uroviricota</taxon>
        <taxon>Caudoviricetes</taxon>
        <taxon>Peduoviridae</taxon>
        <taxon>Maltschvirus</taxon>
        <taxon>Maltschvirus maltsch</taxon>
    </lineage>
</organism>
<gene>
    <name evidence="1" type="ORF">UFOVP1384_2</name>
</gene>
<evidence type="ECO:0000313" key="1">
    <source>
        <dbReference type="EMBL" id="CAB4203803.1"/>
    </source>
</evidence>
<protein>
    <submittedName>
        <fullName evidence="1">Uncharacterized protein</fullName>
    </submittedName>
</protein>
<accession>A0A6J5S5L8</accession>
<name>A0A6J5S5L8_9CAUD</name>
<dbReference type="EMBL" id="LR797341">
    <property type="protein sequence ID" value="CAB4203803.1"/>
    <property type="molecule type" value="Genomic_DNA"/>
</dbReference>
<proteinExistence type="predicted"/>